<sequence>MKRLISVIALAFAAVLALSGCVSMNAGVSIQGDDKATGTVEVTMKKDALQGLDFQDLLAAQVNMDQLNSQLAGVWTTTDIDDGTNVGLAFTTAKTMTFTELADAFTVFGFPVAISGNGQEFSFSMPGTGQTAVDSSFTEANFAVTFPGAIVSTTAGEVDHHTVTFDLIQGAETYQATGKADFSLFYSTIFGGALLVLTLVFVLAFSPKAAKESH</sequence>
<dbReference type="EMBL" id="WYDN01000013">
    <property type="protein sequence ID" value="NAZ17088.1"/>
    <property type="molecule type" value="Genomic_DNA"/>
</dbReference>
<keyword evidence="1" id="KW-1133">Transmembrane helix</keyword>
<evidence type="ECO:0000313" key="4">
    <source>
        <dbReference type="EMBL" id="NAZ17088.1"/>
    </source>
</evidence>
<keyword evidence="2" id="KW-0732">Signal</keyword>
<evidence type="ECO:0000256" key="2">
    <source>
        <dbReference type="SAM" id="SignalP"/>
    </source>
</evidence>
<evidence type="ECO:0000256" key="1">
    <source>
        <dbReference type="SAM" id="Phobius"/>
    </source>
</evidence>
<dbReference type="RefSeq" id="WP_161449629.1">
    <property type="nucleotide sequence ID" value="NZ_WYDN01000013.1"/>
</dbReference>
<feature type="domain" description="LppM" evidence="3">
    <location>
        <begin position="24"/>
        <end position="179"/>
    </location>
</feature>
<feature type="signal peptide" evidence="2">
    <location>
        <begin position="1"/>
        <end position="26"/>
    </location>
</feature>
<feature type="chain" id="PRO_5039562173" description="LppM domain-containing protein" evidence="2">
    <location>
        <begin position="27"/>
        <end position="214"/>
    </location>
</feature>
<dbReference type="PROSITE" id="PS51257">
    <property type="entry name" value="PROKAR_LIPOPROTEIN"/>
    <property type="match status" value="1"/>
</dbReference>
<dbReference type="Pfam" id="PF21946">
    <property type="entry name" value="LppM"/>
    <property type="match status" value="1"/>
</dbReference>
<feature type="transmembrane region" description="Helical" evidence="1">
    <location>
        <begin position="184"/>
        <end position="205"/>
    </location>
</feature>
<organism evidence="4 5">
    <name type="scientific">Glutamicibacter soli</name>
    <dbReference type="NCBI Taxonomy" id="453836"/>
    <lineage>
        <taxon>Bacteria</taxon>
        <taxon>Bacillati</taxon>
        <taxon>Actinomycetota</taxon>
        <taxon>Actinomycetes</taxon>
        <taxon>Micrococcales</taxon>
        <taxon>Micrococcaceae</taxon>
        <taxon>Glutamicibacter</taxon>
    </lineage>
</organism>
<comment type="caution">
    <text evidence="4">The sequence shown here is derived from an EMBL/GenBank/DDBJ whole genome shotgun (WGS) entry which is preliminary data.</text>
</comment>
<proteinExistence type="predicted"/>
<accession>A0A6L9G7A4</accession>
<evidence type="ECO:0000313" key="5">
    <source>
        <dbReference type="Proteomes" id="UP000477543"/>
    </source>
</evidence>
<gene>
    <name evidence="4" type="ORF">GT020_13580</name>
</gene>
<protein>
    <recommendedName>
        <fullName evidence="3">LppM domain-containing protein</fullName>
    </recommendedName>
</protein>
<dbReference type="InterPro" id="IPR053807">
    <property type="entry name" value="LppM"/>
</dbReference>
<name>A0A6L9G7A4_9MICC</name>
<reference evidence="4 5" key="1">
    <citation type="submission" date="2020-01" db="EMBL/GenBank/DDBJ databases">
        <title>Glutamicibacter soli M275.</title>
        <authorList>
            <person name="Meng X."/>
        </authorList>
    </citation>
    <scope>NUCLEOTIDE SEQUENCE [LARGE SCALE GENOMIC DNA]</scope>
    <source>
        <strain evidence="4 5">M275</strain>
    </source>
</reference>
<keyword evidence="1" id="KW-0472">Membrane</keyword>
<keyword evidence="1" id="KW-0812">Transmembrane</keyword>
<evidence type="ECO:0000259" key="3">
    <source>
        <dbReference type="Pfam" id="PF21946"/>
    </source>
</evidence>
<dbReference type="Proteomes" id="UP000477543">
    <property type="component" value="Unassembled WGS sequence"/>
</dbReference>
<dbReference type="AlphaFoldDB" id="A0A6L9G7A4"/>